<dbReference type="AlphaFoldDB" id="A0A7J6NL15"/>
<evidence type="ECO:0000256" key="3">
    <source>
        <dbReference type="ARBA" id="ARBA00022723"/>
    </source>
</evidence>
<keyword evidence="3" id="KW-0479">Metal-binding</keyword>
<dbReference type="GO" id="GO:0046872">
    <property type="term" value="F:metal ion binding"/>
    <property type="evidence" value="ECO:0007669"/>
    <property type="project" value="UniProtKB-KW"/>
</dbReference>
<keyword evidence="2" id="KW-0349">Heme</keyword>
<keyword evidence="1" id="KW-0813">Transport</keyword>
<comment type="caution">
    <text evidence="5">The sequence shown here is derived from an EMBL/GenBank/DDBJ whole genome shotgun (WGS) entry which is preliminary data.</text>
</comment>
<name>A0A7J6NL15_PEROL</name>
<dbReference type="GO" id="GO:0019825">
    <property type="term" value="F:oxygen binding"/>
    <property type="evidence" value="ECO:0007669"/>
    <property type="project" value="InterPro"/>
</dbReference>
<proteinExistence type="predicted"/>
<dbReference type="Pfam" id="PF01152">
    <property type="entry name" value="Bac_globin"/>
    <property type="match status" value="1"/>
</dbReference>
<feature type="non-terminal residue" evidence="5">
    <location>
        <position position="1"/>
    </location>
</feature>
<protein>
    <submittedName>
        <fullName evidence="5">Uncharacterized protein</fullName>
    </submittedName>
</protein>
<dbReference type="SUPFAM" id="SSF46458">
    <property type="entry name" value="Globin-like"/>
    <property type="match status" value="2"/>
</dbReference>
<dbReference type="InterPro" id="IPR009050">
    <property type="entry name" value="Globin-like_sf"/>
</dbReference>
<gene>
    <name evidence="5" type="ORF">FOZ62_013183</name>
</gene>
<accession>A0A7J6NL15</accession>
<dbReference type="InterPro" id="IPR012292">
    <property type="entry name" value="Globin/Proto"/>
</dbReference>
<dbReference type="InterPro" id="IPR001486">
    <property type="entry name" value="Hemoglobin_trunc"/>
</dbReference>
<dbReference type="Proteomes" id="UP000574390">
    <property type="component" value="Unassembled WGS sequence"/>
</dbReference>
<evidence type="ECO:0000256" key="1">
    <source>
        <dbReference type="ARBA" id="ARBA00022448"/>
    </source>
</evidence>
<evidence type="ECO:0000256" key="4">
    <source>
        <dbReference type="ARBA" id="ARBA00023004"/>
    </source>
</evidence>
<evidence type="ECO:0000313" key="5">
    <source>
        <dbReference type="EMBL" id="KAF4684127.1"/>
    </source>
</evidence>
<dbReference type="Gene3D" id="1.10.490.10">
    <property type="entry name" value="Globins"/>
    <property type="match status" value="2"/>
</dbReference>
<evidence type="ECO:0000256" key="2">
    <source>
        <dbReference type="ARBA" id="ARBA00022617"/>
    </source>
</evidence>
<dbReference type="EMBL" id="JABANM010037230">
    <property type="protein sequence ID" value="KAF4684127.1"/>
    <property type="molecule type" value="Genomic_DNA"/>
</dbReference>
<dbReference type="CDD" id="cd00454">
    <property type="entry name" value="TrHb1_N"/>
    <property type="match status" value="1"/>
</dbReference>
<sequence length="183" mass="20865">MCELLGGPRMYEGRGMLEIHENLKISDYLFDCFVMDADRALHSLNMTEELHDLVISMMEEQRKYVVKGHNKADTQRLVDGKTILDRIGGELNVEAVVETMYFGAERDPRIKFFFFLDKDKLATVKRRVTDFLCGALGGQSTIDVNIVRAVHYPMNIGDHQFDALVENLSTSMELMEVDPDVKA</sequence>
<reference evidence="5 6" key="1">
    <citation type="submission" date="2020-04" db="EMBL/GenBank/DDBJ databases">
        <title>Perkinsus olseni comparative genomics.</title>
        <authorList>
            <person name="Bogema D.R."/>
        </authorList>
    </citation>
    <scope>NUCLEOTIDE SEQUENCE [LARGE SCALE GENOMIC DNA]</scope>
    <source>
        <strain evidence="5">ATCC PRA-205</strain>
    </source>
</reference>
<keyword evidence="4" id="KW-0408">Iron</keyword>
<organism evidence="5 6">
    <name type="scientific">Perkinsus olseni</name>
    <name type="common">Perkinsus atlanticus</name>
    <dbReference type="NCBI Taxonomy" id="32597"/>
    <lineage>
        <taxon>Eukaryota</taxon>
        <taxon>Sar</taxon>
        <taxon>Alveolata</taxon>
        <taxon>Perkinsozoa</taxon>
        <taxon>Perkinsea</taxon>
        <taxon>Perkinsida</taxon>
        <taxon>Perkinsidae</taxon>
        <taxon>Perkinsus</taxon>
    </lineage>
</organism>
<evidence type="ECO:0000313" key="6">
    <source>
        <dbReference type="Proteomes" id="UP000574390"/>
    </source>
</evidence>
<dbReference type="GO" id="GO:0020037">
    <property type="term" value="F:heme binding"/>
    <property type="evidence" value="ECO:0007669"/>
    <property type="project" value="InterPro"/>
</dbReference>